<evidence type="ECO:0000313" key="1">
    <source>
        <dbReference type="EMBL" id="KHN79599.1"/>
    </source>
</evidence>
<dbReference type="AlphaFoldDB" id="A0A0B2VDQ2"/>
<comment type="caution">
    <text evidence="1">The sequence shown here is derived from an EMBL/GenBank/DDBJ whole genome shotgun (WGS) entry which is preliminary data.</text>
</comment>
<protein>
    <submittedName>
        <fullName evidence="1">Uncharacterized protein</fullName>
    </submittedName>
</protein>
<reference evidence="1 2" key="1">
    <citation type="submission" date="2014-11" db="EMBL/GenBank/DDBJ databases">
        <title>Genetic blueprint of the zoonotic pathogen Toxocara canis.</title>
        <authorList>
            <person name="Zhu X.-Q."/>
            <person name="Korhonen P.K."/>
            <person name="Cai H."/>
            <person name="Young N.D."/>
            <person name="Nejsum P."/>
            <person name="von Samson-Himmelstjerna G."/>
            <person name="Boag P.R."/>
            <person name="Tan P."/>
            <person name="Li Q."/>
            <person name="Min J."/>
            <person name="Yang Y."/>
            <person name="Wang X."/>
            <person name="Fang X."/>
            <person name="Hall R.S."/>
            <person name="Hofmann A."/>
            <person name="Sternberg P.W."/>
            <person name="Jex A.R."/>
            <person name="Gasser R.B."/>
        </authorList>
    </citation>
    <scope>NUCLEOTIDE SEQUENCE [LARGE SCALE GENOMIC DNA]</scope>
    <source>
        <strain evidence="1">PN_DK_2014</strain>
    </source>
</reference>
<evidence type="ECO:0000313" key="2">
    <source>
        <dbReference type="Proteomes" id="UP000031036"/>
    </source>
</evidence>
<sequence length="249" mass="27669">MSLKEFTGLEGSNVPRSRIVSLKDFNGLEEFTSHSLSAILENKPQTKEPKTATTSLIDTYSTRRRSVITSNETSDSIDAEALEHSSDEQIKEMNFQQVKERLEGMRSRLEKTMNSLPNQSPKKKITAEGEKTELLNESRRLAGACKAMVRAVNGEEERQWATIVHEVVECADRVTSTTERIIQRSNSVFHAQLMTAKTDQMLSSLLETLSSMEAAKDADPSSEAAKTLLSRSTTLAATVTQLIQAVRTM</sequence>
<dbReference type="EMBL" id="JPKZ01001893">
    <property type="protein sequence ID" value="KHN79599.1"/>
    <property type="molecule type" value="Genomic_DNA"/>
</dbReference>
<dbReference type="OrthoDB" id="5847988at2759"/>
<accession>A0A0B2VDQ2</accession>
<gene>
    <name evidence="1" type="ORF">Tcan_06185</name>
</gene>
<organism evidence="1 2">
    <name type="scientific">Toxocara canis</name>
    <name type="common">Canine roundworm</name>
    <dbReference type="NCBI Taxonomy" id="6265"/>
    <lineage>
        <taxon>Eukaryota</taxon>
        <taxon>Metazoa</taxon>
        <taxon>Ecdysozoa</taxon>
        <taxon>Nematoda</taxon>
        <taxon>Chromadorea</taxon>
        <taxon>Rhabditida</taxon>
        <taxon>Spirurina</taxon>
        <taxon>Ascaridomorpha</taxon>
        <taxon>Ascaridoidea</taxon>
        <taxon>Toxocaridae</taxon>
        <taxon>Toxocara</taxon>
    </lineage>
</organism>
<name>A0A0B2VDQ2_TOXCA</name>
<keyword evidence="2" id="KW-1185">Reference proteome</keyword>
<proteinExistence type="predicted"/>
<dbReference type="Proteomes" id="UP000031036">
    <property type="component" value="Unassembled WGS sequence"/>
</dbReference>
<dbReference type="OMA" id="AQLMTTK"/>
<dbReference type="STRING" id="6265.A0A0B2VDQ2"/>